<accession>A0ABT8W1J0</accession>
<evidence type="ECO:0000313" key="5">
    <source>
        <dbReference type="Proteomes" id="UP001168640"/>
    </source>
</evidence>
<comment type="caution">
    <text evidence="4">The sequence shown here is derived from an EMBL/GenBank/DDBJ whole genome shotgun (WGS) entry which is preliminary data.</text>
</comment>
<keyword evidence="1 2" id="KW-0238">DNA-binding</keyword>
<protein>
    <submittedName>
        <fullName evidence="4">TetR family transcriptional regulator</fullName>
    </submittedName>
</protein>
<dbReference type="PANTHER" id="PTHR30055:SF231">
    <property type="entry name" value="TRANSCRIPTIONAL REGULATORY PROTEIN (PROBABLY DEOR-FAMILY)-RELATED"/>
    <property type="match status" value="1"/>
</dbReference>
<keyword evidence="5" id="KW-1185">Reference proteome</keyword>
<gene>
    <name evidence="4" type="ORF">QVZ43_09810</name>
</gene>
<proteinExistence type="predicted"/>
<dbReference type="InterPro" id="IPR001647">
    <property type="entry name" value="HTH_TetR"/>
</dbReference>
<feature type="DNA-binding region" description="H-T-H motif" evidence="2">
    <location>
        <begin position="59"/>
        <end position="78"/>
    </location>
</feature>
<organism evidence="4 5">
    <name type="scientific">Marinobacter suaedae</name>
    <dbReference type="NCBI Taxonomy" id="3057675"/>
    <lineage>
        <taxon>Bacteria</taxon>
        <taxon>Pseudomonadati</taxon>
        <taxon>Pseudomonadota</taxon>
        <taxon>Gammaproteobacteria</taxon>
        <taxon>Pseudomonadales</taxon>
        <taxon>Marinobacteraceae</taxon>
        <taxon>Marinobacter</taxon>
    </lineage>
</organism>
<dbReference type="PROSITE" id="PS50977">
    <property type="entry name" value="HTH_TETR_2"/>
    <property type="match status" value="1"/>
</dbReference>
<dbReference type="Pfam" id="PF17940">
    <property type="entry name" value="TetR_C_31"/>
    <property type="match status" value="1"/>
</dbReference>
<dbReference type="PANTHER" id="PTHR30055">
    <property type="entry name" value="HTH-TYPE TRANSCRIPTIONAL REGULATOR RUTR"/>
    <property type="match status" value="1"/>
</dbReference>
<evidence type="ECO:0000259" key="3">
    <source>
        <dbReference type="PROSITE" id="PS50977"/>
    </source>
</evidence>
<reference evidence="4" key="1">
    <citation type="submission" date="2023-07" db="EMBL/GenBank/DDBJ databases">
        <title>Marinobacter sp. chi1 genome sequencing and assembly.</title>
        <authorList>
            <person name="Park S."/>
        </authorList>
    </citation>
    <scope>NUCLEOTIDE SEQUENCE</scope>
    <source>
        <strain evidence="4">Chi1</strain>
    </source>
</reference>
<dbReference type="InterPro" id="IPR050109">
    <property type="entry name" value="HTH-type_TetR-like_transc_reg"/>
</dbReference>
<dbReference type="Gene3D" id="1.10.357.10">
    <property type="entry name" value="Tetracycline Repressor, domain 2"/>
    <property type="match status" value="1"/>
</dbReference>
<dbReference type="Proteomes" id="UP001168640">
    <property type="component" value="Unassembled WGS sequence"/>
</dbReference>
<evidence type="ECO:0000313" key="4">
    <source>
        <dbReference type="EMBL" id="MDO3722018.1"/>
    </source>
</evidence>
<feature type="domain" description="HTH tetR-type" evidence="3">
    <location>
        <begin position="36"/>
        <end position="96"/>
    </location>
</feature>
<dbReference type="RefSeq" id="WP_302909792.1">
    <property type="nucleotide sequence ID" value="NZ_JAUMIS010000002.1"/>
</dbReference>
<sequence length="242" mass="26774">MGQMEPTTGTKVKPQAELVDAFPAYQGRKVARAKSAARRRAILEAALRIAARDGVRGIKHRSVAQEAGVPLAATTYYFRDINELISDAFLLFAERASHDIQSFCDTLGLVLDNQPPEDLARKSPRRGLLARRLGTIANAFIESHVNGGRDRMLVEQVFLIEALREPHLAEMARRYRHSWIAGLRGVLERLESPHPHEDATLVIDLAFGMGYDQLLGLPGGEAVSLKRGVERMVNLILGVGYE</sequence>
<name>A0ABT8W1J0_9GAMM</name>
<evidence type="ECO:0000256" key="1">
    <source>
        <dbReference type="ARBA" id="ARBA00023125"/>
    </source>
</evidence>
<dbReference type="InterPro" id="IPR009057">
    <property type="entry name" value="Homeodomain-like_sf"/>
</dbReference>
<dbReference type="EMBL" id="JAUMIS010000002">
    <property type="protein sequence ID" value="MDO3722018.1"/>
    <property type="molecule type" value="Genomic_DNA"/>
</dbReference>
<dbReference type="SUPFAM" id="SSF46689">
    <property type="entry name" value="Homeodomain-like"/>
    <property type="match status" value="1"/>
</dbReference>
<dbReference type="InterPro" id="IPR041583">
    <property type="entry name" value="TetR_C_31"/>
</dbReference>
<evidence type="ECO:0000256" key="2">
    <source>
        <dbReference type="PROSITE-ProRule" id="PRU00335"/>
    </source>
</evidence>